<reference evidence="1 2" key="1">
    <citation type="submission" date="2020-11" db="EMBL/GenBank/DDBJ databases">
        <authorList>
            <person name="Lassalle F."/>
        </authorList>
    </citation>
    <scope>NUCLEOTIDE SEQUENCE [LARGE SCALE GENOMIC DNA]</scope>
    <source>
        <strain evidence="1 2">JC140</strain>
    </source>
</reference>
<evidence type="ECO:0000313" key="1">
    <source>
        <dbReference type="EMBL" id="CAD7033459.1"/>
    </source>
</evidence>
<protein>
    <submittedName>
        <fullName evidence="1">3-oxoacyl-ACP synthase</fullName>
    </submittedName>
</protein>
<name>A0ABM8PJH4_9HYPH</name>
<dbReference type="EMBL" id="CABFWF030000010">
    <property type="protein sequence ID" value="CAD7033459.1"/>
    <property type="molecule type" value="Genomic_DNA"/>
</dbReference>
<keyword evidence="2" id="KW-1185">Reference proteome</keyword>
<proteinExistence type="predicted"/>
<dbReference type="Proteomes" id="UP000606921">
    <property type="component" value="Unassembled WGS sequence"/>
</dbReference>
<organism evidence="1 2">
    <name type="scientific">Pseudorhizobium endolithicum</name>
    <dbReference type="NCBI Taxonomy" id="1191678"/>
    <lineage>
        <taxon>Bacteria</taxon>
        <taxon>Pseudomonadati</taxon>
        <taxon>Pseudomonadota</taxon>
        <taxon>Alphaproteobacteria</taxon>
        <taxon>Hyphomicrobiales</taxon>
        <taxon>Rhizobiaceae</taxon>
        <taxon>Rhizobium/Agrobacterium group</taxon>
        <taxon>Pseudorhizobium</taxon>
    </lineage>
</organism>
<accession>A0ABM8PJH4</accession>
<dbReference type="RefSeq" id="WP_235988608.1">
    <property type="nucleotide sequence ID" value="NZ_CABFWF030000010.1"/>
</dbReference>
<sequence length="113" mass="12497">MEDGRTMHAVLVGDTLYQKHADGTLVPLEDQSDDARLDAMTAEEIEAIAAADEDGPPMSDEEWAKAVVLPAKVPVGIKLDRDVLDWFKAGGRGYQTRMNAVLRRYMEAHRKTG</sequence>
<evidence type="ECO:0000313" key="2">
    <source>
        <dbReference type="Proteomes" id="UP000606921"/>
    </source>
</evidence>
<dbReference type="InterPro" id="IPR025528">
    <property type="entry name" value="BrnA_antitoxin"/>
</dbReference>
<gene>
    <name evidence="1" type="ORF">REJC140_03188</name>
</gene>
<dbReference type="Pfam" id="PF14384">
    <property type="entry name" value="BrnA_antitoxin"/>
    <property type="match status" value="1"/>
</dbReference>
<comment type="caution">
    <text evidence="1">The sequence shown here is derived from an EMBL/GenBank/DDBJ whole genome shotgun (WGS) entry which is preliminary data.</text>
</comment>